<proteinExistence type="predicted"/>
<protein>
    <submittedName>
        <fullName evidence="2">SPOR domain-containing protein</fullName>
    </submittedName>
</protein>
<comment type="caution">
    <text evidence="2">The sequence shown here is derived from an EMBL/GenBank/DDBJ whole genome shotgun (WGS) entry which is preliminary data.</text>
</comment>
<dbReference type="Gene3D" id="3.30.70.1070">
    <property type="entry name" value="Sporulation related repeat"/>
    <property type="match status" value="1"/>
</dbReference>
<name>A0ABT1W0H5_9PROT</name>
<reference evidence="2 3" key="1">
    <citation type="submission" date="2022-06" db="EMBL/GenBank/DDBJ databases">
        <title>Rhizosaccharibacter gen. nov. sp. nov. KSS12, endophytic bacteria isolated from sugarcane.</title>
        <authorList>
            <person name="Pitiwittayakul N."/>
        </authorList>
    </citation>
    <scope>NUCLEOTIDE SEQUENCE [LARGE SCALE GENOMIC DNA]</scope>
    <source>
        <strain evidence="2 3">KSS12</strain>
    </source>
</reference>
<dbReference type="Proteomes" id="UP001524547">
    <property type="component" value="Unassembled WGS sequence"/>
</dbReference>
<keyword evidence="3" id="KW-1185">Reference proteome</keyword>
<evidence type="ECO:0000313" key="2">
    <source>
        <dbReference type="EMBL" id="MCQ8242108.1"/>
    </source>
</evidence>
<accession>A0ABT1W0H5</accession>
<evidence type="ECO:0000313" key="3">
    <source>
        <dbReference type="Proteomes" id="UP001524547"/>
    </source>
</evidence>
<dbReference type="EMBL" id="JAMZEJ010000009">
    <property type="protein sequence ID" value="MCQ8242108.1"/>
    <property type="molecule type" value="Genomic_DNA"/>
</dbReference>
<dbReference type="InterPro" id="IPR007730">
    <property type="entry name" value="SPOR-like_dom"/>
</dbReference>
<gene>
    <name evidence="2" type="ORF">NFI88_14810</name>
</gene>
<dbReference type="InterPro" id="IPR036680">
    <property type="entry name" value="SPOR-like_sf"/>
</dbReference>
<dbReference type="Pfam" id="PF05036">
    <property type="entry name" value="SPOR"/>
    <property type="match status" value="1"/>
</dbReference>
<feature type="domain" description="SPOR" evidence="1">
    <location>
        <begin position="18"/>
        <end position="95"/>
    </location>
</feature>
<sequence length="101" mass="10587">MAEPAPLLRDAGRGGAEPRDWAIQVGAFNSAAQANQAAGNAQSRSNLLSHARAEIDGVKQGRAKLFRARLTGLSRGAALQACEKISRSRGDCMVVSPDARS</sequence>
<organism evidence="2 3">
    <name type="scientific">Rhizosaccharibacter radicis</name>
    <dbReference type="NCBI Taxonomy" id="2782605"/>
    <lineage>
        <taxon>Bacteria</taxon>
        <taxon>Pseudomonadati</taxon>
        <taxon>Pseudomonadota</taxon>
        <taxon>Alphaproteobacteria</taxon>
        <taxon>Acetobacterales</taxon>
        <taxon>Acetobacteraceae</taxon>
        <taxon>Rhizosaccharibacter</taxon>
    </lineage>
</organism>
<evidence type="ECO:0000259" key="1">
    <source>
        <dbReference type="Pfam" id="PF05036"/>
    </source>
</evidence>